<evidence type="ECO:0000313" key="6">
    <source>
        <dbReference type="EMBL" id="SEK19256.1"/>
    </source>
</evidence>
<dbReference type="RefSeq" id="WP_074788737.1">
    <property type="nucleotide sequence ID" value="NZ_FNZX01000003.1"/>
</dbReference>
<keyword evidence="4" id="KW-0812">Transmembrane</keyword>
<evidence type="ECO:0000256" key="1">
    <source>
        <dbReference type="ARBA" id="ARBA00004196"/>
    </source>
</evidence>
<sequence length="471" mass="51424">MGVIKKIGGFCKKHLKLIIILVVIIGVVLFIRHKAQVAAQAMLDAQNEPVTSTVEKMDLKKSVGVTGTLTANETLTVTSTLGGTGVTGVKVSTVNYEVGDYVEKGQTVVEFDGDDYERKLTELNLQNDITNTESSMSIEDMQKSIETTQKKIDEKQKWLDDNKAIYENLKDAFDQYEKYKDSDPSVVERWNRESAAAAGRSEPVSVQGYEAVEDEVETLKEQIRTTQNKIELAQMQQNYAQNYTQVDAKNDLYESMDKTKVAAPISGYILTMNVEEGNNYTQGNTVFTIADTSGFIVEATVNEYDVANIQKDLPATVKFEATGDEEFTGTVSFVSIASESTTSAATASSNYGAASSVSTTGNAASYKLKIKMDGTDDRFRVGMTAKASIVLDSASDVLAVPYDCVQQKDDGSFFVTSIADDGTKKDIPVNKGLESDYYVEISGDGIKEGMTVEAIVSDAPSTDIMDYMTFE</sequence>
<evidence type="ECO:0000256" key="4">
    <source>
        <dbReference type="SAM" id="Phobius"/>
    </source>
</evidence>
<feature type="domain" description="YknX-like beta-barrel" evidence="5">
    <location>
        <begin position="295"/>
        <end position="388"/>
    </location>
</feature>
<feature type="coiled-coil region" evidence="3">
    <location>
        <begin position="209"/>
        <end position="236"/>
    </location>
</feature>
<keyword evidence="4" id="KW-1133">Transmembrane helix</keyword>
<dbReference type="Proteomes" id="UP000182321">
    <property type="component" value="Unassembled WGS sequence"/>
</dbReference>
<keyword evidence="7" id="KW-1185">Reference proteome</keyword>
<reference evidence="7" key="1">
    <citation type="submission" date="2016-10" db="EMBL/GenBank/DDBJ databases">
        <authorList>
            <person name="Varghese N."/>
        </authorList>
    </citation>
    <scope>NUCLEOTIDE SEQUENCE [LARGE SCALE GENOMIC DNA]</scope>
    <source>
        <strain evidence="7">ACV-9</strain>
    </source>
</reference>
<comment type="subcellular location">
    <subcellularLocation>
        <location evidence="1">Cell envelope</location>
    </subcellularLocation>
</comment>
<evidence type="ECO:0000259" key="5">
    <source>
        <dbReference type="Pfam" id="PF25990"/>
    </source>
</evidence>
<keyword evidence="4" id="KW-0472">Membrane</keyword>
<protein>
    <submittedName>
        <fullName evidence="6">Multidrug efflux pump subunit AcrA (Membrane-fusion protein)</fullName>
    </submittedName>
</protein>
<dbReference type="InterPro" id="IPR050465">
    <property type="entry name" value="UPF0194_transport"/>
</dbReference>
<dbReference type="AlphaFoldDB" id="A0A1H7EZC8"/>
<proteinExistence type="predicted"/>
<dbReference type="SUPFAM" id="SSF111369">
    <property type="entry name" value="HlyD-like secretion proteins"/>
    <property type="match status" value="1"/>
</dbReference>
<dbReference type="Gene3D" id="2.40.50.100">
    <property type="match status" value="1"/>
</dbReference>
<dbReference type="InterPro" id="IPR058636">
    <property type="entry name" value="Beta-barrel_YknX"/>
</dbReference>
<organism evidence="6 7">
    <name type="scientific">Pseudobutyrivibrio ruminis</name>
    <dbReference type="NCBI Taxonomy" id="46206"/>
    <lineage>
        <taxon>Bacteria</taxon>
        <taxon>Bacillati</taxon>
        <taxon>Bacillota</taxon>
        <taxon>Clostridia</taxon>
        <taxon>Lachnospirales</taxon>
        <taxon>Lachnospiraceae</taxon>
        <taxon>Pseudobutyrivibrio</taxon>
    </lineage>
</organism>
<dbReference type="PANTHER" id="PTHR32347">
    <property type="entry name" value="EFFLUX SYSTEM COMPONENT YKNX-RELATED"/>
    <property type="match status" value="1"/>
</dbReference>
<dbReference type="PANTHER" id="PTHR32347:SF14">
    <property type="entry name" value="EFFLUX SYSTEM COMPONENT YKNX-RELATED"/>
    <property type="match status" value="1"/>
</dbReference>
<gene>
    <name evidence="6" type="ORF">SAMN02910377_00231</name>
</gene>
<dbReference type="EMBL" id="FNZX01000003">
    <property type="protein sequence ID" value="SEK19256.1"/>
    <property type="molecule type" value="Genomic_DNA"/>
</dbReference>
<dbReference type="GO" id="GO:0030313">
    <property type="term" value="C:cell envelope"/>
    <property type="evidence" value="ECO:0007669"/>
    <property type="project" value="UniProtKB-SubCell"/>
</dbReference>
<evidence type="ECO:0000313" key="7">
    <source>
        <dbReference type="Proteomes" id="UP000182321"/>
    </source>
</evidence>
<dbReference type="Pfam" id="PF25990">
    <property type="entry name" value="Beta-barrel_YknX"/>
    <property type="match status" value="1"/>
</dbReference>
<name>A0A1H7EZC8_9FIRM</name>
<keyword evidence="2 3" id="KW-0175">Coiled coil</keyword>
<dbReference type="Gene3D" id="2.40.30.170">
    <property type="match status" value="1"/>
</dbReference>
<evidence type="ECO:0000256" key="3">
    <source>
        <dbReference type="SAM" id="Coils"/>
    </source>
</evidence>
<evidence type="ECO:0000256" key="2">
    <source>
        <dbReference type="ARBA" id="ARBA00023054"/>
    </source>
</evidence>
<accession>A0A1H7EZC8</accession>
<feature type="transmembrane region" description="Helical" evidence="4">
    <location>
        <begin position="15"/>
        <end position="33"/>
    </location>
</feature>